<keyword evidence="11" id="KW-1185">Reference proteome</keyword>
<protein>
    <submittedName>
        <fullName evidence="10">Serine hydrolase</fullName>
    </submittedName>
</protein>
<evidence type="ECO:0000256" key="7">
    <source>
        <dbReference type="RuleBase" id="RU004016"/>
    </source>
</evidence>
<dbReference type="Gene3D" id="3.40.710.10">
    <property type="entry name" value="DD-peptidase/beta-lactamase superfamily"/>
    <property type="match status" value="1"/>
</dbReference>
<accession>A0ABY5C4T9</accession>
<evidence type="ECO:0000256" key="2">
    <source>
        <dbReference type="ARBA" id="ARBA00022729"/>
    </source>
</evidence>
<evidence type="ECO:0000256" key="3">
    <source>
        <dbReference type="ARBA" id="ARBA00022801"/>
    </source>
</evidence>
<name>A0ABY5C4T9_9LACO</name>
<evidence type="ECO:0000313" key="11">
    <source>
        <dbReference type="Proteomes" id="UP001056093"/>
    </source>
</evidence>
<feature type="transmembrane region" description="Helical" evidence="8">
    <location>
        <begin position="40"/>
        <end position="59"/>
    </location>
</feature>
<evidence type="ECO:0000259" key="9">
    <source>
        <dbReference type="Pfam" id="PF00768"/>
    </source>
</evidence>
<dbReference type="Pfam" id="PF00768">
    <property type="entry name" value="Peptidase_S11"/>
    <property type="match status" value="1"/>
</dbReference>
<keyword evidence="6" id="KW-0961">Cell wall biogenesis/degradation</keyword>
<proteinExistence type="inferred from homology"/>
<evidence type="ECO:0000256" key="4">
    <source>
        <dbReference type="ARBA" id="ARBA00022960"/>
    </source>
</evidence>
<dbReference type="InterPro" id="IPR012338">
    <property type="entry name" value="Beta-lactam/transpept-like"/>
</dbReference>
<dbReference type="InterPro" id="IPR018044">
    <property type="entry name" value="Peptidase_S11"/>
</dbReference>
<gene>
    <name evidence="10" type="ORF">M3M36_01585</name>
</gene>
<dbReference type="GO" id="GO:0016787">
    <property type="term" value="F:hydrolase activity"/>
    <property type="evidence" value="ECO:0007669"/>
    <property type="project" value="UniProtKB-KW"/>
</dbReference>
<keyword evidence="8" id="KW-0472">Membrane</keyword>
<keyword evidence="3 10" id="KW-0378">Hydrolase</keyword>
<reference evidence="10" key="1">
    <citation type="submission" date="2022-05" db="EMBL/GenBank/DDBJ databases">
        <authorList>
            <person name="Oliphant S.A."/>
            <person name="Watson-Haigh N.S."/>
            <person name="Sumby K.M."/>
            <person name="Gardner J.M."/>
            <person name="Jiranek V."/>
        </authorList>
    </citation>
    <scope>NUCLEOTIDE SEQUENCE</scope>
    <source>
        <strain evidence="10">KI3_B9</strain>
    </source>
</reference>
<keyword evidence="8" id="KW-0812">Transmembrane</keyword>
<keyword evidence="5" id="KW-0573">Peptidoglycan synthesis</keyword>
<dbReference type="SUPFAM" id="SSF56601">
    <property type="entry name" value="beta-lactamase/transpeptidase-like"/>
    <property type="match status" value="1"/>
</dbReference>
<evidence type="ECO:0000313" key="10">
    <source>
        <dbReference type="EMBL" id="USS92335.1"/>
    </source>
</evidence>
<evidence type="ECO:0000256" key="5">
    <source>
        <dbReference type="ARBA" id="ARBA00022984"/>
    </source>
</evidence>
<dbReference type="Proteomes" id="UP001056093">
    <property type="component" value="Chromosome"/>
</dbReference>
<organism evidence="10 11">
    <name type="scientific">Fructobacillus americanaquae</name>
    <dbReference type="NCBI Taxonomy" id="2940302"/>
    <lineage>
        <taxon>Bacteria</taxon>
        <taxon>Bacillati</taxon>
        <taxon>Bacillota</taxon>
        <taxon>Bacilli</taxon>
        <taxon>Lactobacillales</taxon>
        <taxon>Lactobacillaceae</taxon>
        <taxon>Fructobacillus</taxon>
    </lineage>
</organism>
<keyword evidence="4" id="KW-0133">Cell shape</keyword>
<dbReference type="PRINTS" id="PR00725">
    <property type="entry name" value="DADACBPTASE1"/>
</dbReference>
<dbReference type="PANTHER" id="PTHR21581">
    <property type="entry name" value="D-ALANYL-D-ALANINE CARBOXYPEPTIDASE"/>
    <property type="match status" value="1"/>
</dbReference>
<evidence type="ECO:0000256" key="1">
    <source>
        <dbReference type="ARBA" id="ARBA00007164"/>
    </source>
</evidence>
<keyword evidence="2" id="KW-0732">Signal</keyword>
<dbReference type="EMBL" id="CP097122">
    <property type="protein sequence ID" value="USS92335.1"/>
    <property type="molecule type" value="Genomic_DNA"/>
</dbReference>
<comment type="similarity">
    <text evidence="1 7">Belongs to the peptidase S11 family.</text>
</comment>
<dbReference type="RefSeq" id="WP_252774119.1">
    <property type="nucleotide sequence ID" value="NZ_CP097122.1"/>
</dbReference>
<evidence type="ECO:0000256" key="6">
    <source>
        <dbReference type="ARBA" id="ARBA00023316"/>
    </source>
</evidence>
<dbReference type="PANTHER" id="PTHR21581:SF6">
    <property type="entry name" value="TRAFFICKING PROTEIN PARTICLE COMPLEX SUBUNIT 12"/>
    <property type="match status" value="1"/>
</dbReference>
<sequence>MMWKRKHKHDEDAALVRPSSRLALFQQQVRTDFTAPKKMAAIGAILVLILSLFLTVVALENNVQIQSIGPKQTALPMTLQVAARNAIVVDAQTGQVLGEKGADKKIGIASQSKMLTAYGILQGIKQKRFTWDSLVTITQQSDWSQKDTATFAHLEISVGQKLAVKELFAAMFTSSANDAALALADFAKEQNQTQQQALEGWAKDLKLTGSKWYNAAGQVNKDAFDYQVQDANPDAENTASVKQLAILAYQVIRADPKIRSYYEKRGLVYHPSANETKIKLTEGAKFDQEIKSKLTNSKNLTFEGLKTGSTPASGGALTGLIKDQSGHEFITVVSGAGRYTDQVQRYQNTIDVVNQALDHYTPVTYQKGQAVTKNQFKNKNLAGGHQSLVIGQNRTFWLTKNQTALGYQRPSRLQSTVTKKQATVLTVQPTLKAEFLPEVSAKEQTLQLVNQQTYHLGHWWQKIYHWLKFW</sequence>
<keyword evidence="8" id="KW-1133">Transmembrane helix</keyword>
<dbReference type="InterPro" id="IPR001967">
    <property type="entry name" value="Peptidase_S11_N"/>
</dbReference>
<feature type="domain" description="Peptidase S11 D-alanyl-D-alanine carboxypeptidase A N-terminal" evidence="9">
    <location>
        <begin position="79"/>
        <end position="336"/>
    </location>
</feature>
<evidence type="ECO:0000256" key="8">
    <source>
        <dbReference type="SAM" id="Phobius"/>
    </source>
</evidence>